<dbReference type="AlphaFoldDB" id="A0A2T1EI07"/>
<protein>
    <recommendedName>
        <fullName evidence="1">DUF5615 domain-containing protein</fullName>
    </recommendedName>
</protein>
<dbReference type="RefSeq" id="WP_106255365.1">
    <property type="nucleotide sequence ID" value="NZ_CAWNSW010000075.1"/>
</dbReference>
<dbReference type="CDD" id="cd18772">
    <property type="entry name" value="PIN_Mut7-C-like"/>
    <property type="match status" value="1"/>
</dbReference>
<reference evidence="3" key="1">
    <citation type="submission" date="2018-02" db="EMBL/GenBank/DDBJ databases">
        <authorList>
            <person name="Moore K."/>
            <person name="Momper L."/>
        </authorList>
    </citation>
    <scope>NUCLEOTIDE SEQUENCE [LARGE SCALE GENOMIC DNA]</scope>
    <source>
        <strain evidence="3">ULC18</strain>
    </source>
</reference>
<accession>A0A2T1EI07</accession>
<feature type="domain" description="DUF5615" evidence="1">
    <location>
        <begin position="1"/>
        <end position="109"/>
    </location>
</feature>
<organism evidence="2 3">
    <name type="scientific">Stenomitos frigidus ULC18</name>
    <dbReference type="NCBI Taxonomy" id="2107698"/>
    <lineage>
        <taxon>Bacteria</taxon>
        <taxon>Bacillati</taxon>
        <taxon>Cyanobacteriota</taxon>
        <taxon>Cyanophyceae</taxon>
        <taxon>Leptolyngbyales</taxon>
        <taxon>Leptolyngbyaceae</taxon>
        <taxon>Stenomitos</taxon>
    </lineage>
</organism>
<keyword evidence="3" id="KW-1185">Reference proteome</keyword>
<dbReference type="OrthoDB" id="27473at2"/>
<evidence type="ECO:0000313" key="2">
    <source>
        <dbReference type="EMBL" id="PSB32321.1"/>
    </source>
</evidence>
<name>A0A2T1EI07_9CYAN</name>
<reference evidence="2 3" key="2">
    <citation type="submission" date="2018-03" db="EMBL/GenBank/DDBJ databases">
        <title>The ancient ancestry and fast evolution of plastids.</title>
        <authorList>
            <person name="Moore K.R."/>
            <person name="Magnabosco C."/>
            <person name="Momper L."/>
            <person name="Gold D.A."/>
            <person name="Bosak T."/>
            <person name="Fournier G.P."/>
        </authorList>
    </citation>
    <scope>NUCLEOTIDE SEQUENCE [LARGE SCALE GENOMIC DNA]</scope>
    <source>
        <strain evidence="2 3">ULC18</strain>
    </source>
</reference>
<comment type="caution">
    <text evidence="2">The sequence shown here is derived from an EMBL/GenBank/DDBJ whole genome shotgun (WGS) entry which is preliminary data.</text>
</comment>
<gene>
    <name evidence="2" type="ORF">C7B82_05800</name>
</gene>
<evidence type="ECO:0000259" key="1">
    <source>
        <dbReference type="Pfam" id="PF18480"/>
    </source>
</evidence>
<sequence length="117" mass="13333">MKFLVDAQLPIRLARLLQEAGHDTIHIRELPQQNATPDSSINTLSLQQERVVITKDSDFVDSFLTVQQPYKLLLVTTGNIKNSELERLFLANLPTILDLLSQHTYIELSRDSVIVHQ</sequence>
<dbReference type="EMBL" id="PVWK01000028">
    <property type="protein sequence ID" value="PSB32321.1"/>
    <property type="molecule type" value="Genomic_DNA"/>
</dbReference>
<dbReference type="Proteomes" id="UP000239576">
    <property type="component" value="Unassembled WGS sequence"/>
</dbReference>
<dbReference type="Pfam" id="PF18480">
    <property type="entry name" value="DUF5615"/>
    <property type="match status" value="1"/>
</dbReference>
<evidence type="ECO:0000313" key="3">
    <source>
        <dbReference type="Proteomes" id="UP000239576"/>
    </source>
</evidence>
<dbReference type="InterPro" id="IPR041049">
    <property type="entry name" value="DUF5615"/>
</dbReference>
<proteinExistence type="predicted"/>